<name>A0A5B9MBH5_9BACT</name>
<protein>
    <recommendedName>
        <fullName evidence="4">Prenyltransferase</fullName>
    </recommendedName>
</protein>
<organism evidence="2 3">
    <name type="scientific">Stieleria maiorica</name>
    <dbReference type="NCBI Taxonomy" id="2795974"/>
    <lineage>
        <taxon>Bacteria</taxon>
        <taxon>Pseudomonadati</taxon>
        <taxon>Planctomycetota</taxon>
        <taxon>Planctomycetia</taxon>
        <taxon>Pirellulales</taxon>
        <taxon>Pirellulaceae</taxon>
        <taxon>Stieleria</taxon>
    </lineage>
</organism>
<gene>
    <name evidence="2" type="ORF">Mal15_16370</name>
</gene>
<evidence type="ECO:0008006" key="4">
    <source>
        <dbReference type="Google" id="ProtNLM"/>
    </source>
</evidence>
<reference evidence="2 3" key="1">
    <citation type="submission" date="2019-02" db="EMBL/GenBank/DDBJ databases">
        <title>Planctomycetal bacteria perform biofilm scaping via a novel small molecule.</title>
        <authorList>
            <person name="Jeske O."/>
            <person name="Boedeker C."/>
            <person name="Wiegand S."/>
            <person name="Breitling P."/>
            <person name="Kallscheuer N."/>
            <person name="Jogler M."/>
            <person name="Rohde M."/>
            <person name="Petersen J."/>
            <person name="Medema M.H."/>
            <person name="Surup F."/>
            <person name="Jogler C."/>
        </authorList>
    </citation>
    <scope>NUCLEOTIDE SEQUENCE [LARGE SCALE GENOMIC DNA]</scope>
    <source>
        <strain evidence="2 3">Mal15</strain>
    </source>
</reference>
<keyword evidence="3" id="KW-1185">Reference proteome</keyword>
<feature type="transmembrane region" description="Helical" evidence="1">
    <location>
        <begin position="207"/>
        <end position="228"/>
    </location>
</feature>
<feature type="transmembrane region" description="Helical" evidence="1">
    <location>
        <begin position="91"/>
        <end position="110"/>
    </location>
</feature>
<dbReference type="KEGG" id="smam:Mal15_16370"/>
<dbReference type="RefSeq" id="WP_147867250.1">
    <property type="nucleotide sequence ID" value="NZ_CP036264.1"/>
</dbReference>
<proteinExistence type="predicted"/>
<dbReference type="EMBL" id="CP036264">
    <property type="protein sequence ID" value="QEF97596.1"/>
    <property type="molecule type" value="Genomic_DNA"/>
</dbReference>
<keyword evidence="1" id="KW-0812">Transmembrane</keyword>
<feature type="transmembrane region" description="Helical" evidence="1">
    <location>
        <begin position="173"/>
        <end position="195"/>
    </location>
</feature>
<feature type="transmembrane region" description="Helical" evidence="1">
    <location>
        <begin position="116"/>
        <end position="136"/>
    </location>
</feature>
<evidence type="ECO:0000256" key="1">
    <source>
        <dbReference type="SAM" id="Phobius"/>
    </source>
</evidence>
<feature type="transmembrane region" description="Helical" evidence="1">
    <location>
        <begin position="46"/>
        <end position="63"/>
    </location>
</feature>
<dbReference type="Proteomes" id="UP000321353">
    <property type="component" value="Chromosome"/>
</dbReference>
<keyword evidence="1" id="KW-1133">Transmembrane helix</keyword>
<feature type="transmembrane region" description="Helical" evidence="1">
    <location>
        <begin position="12"/>
        <end position="34"/>
    </location>
</feature>
<evidence type="ECO:0000313" key="3">
    <source>
        <dbReference type="Proteomes" id="UP000321353"/>
    </source>
</evidence>
<dbReference type="AlphaFoldDB" id="A0A5B9MBH5"/>
<sequence length="298" mass="32060">MTTPPAHHRDTVPAWAWANVLSIDAVTVGLVWLFVFTDQFCHRSPAGYELAIIGLSIWLVYTADRLLDSLHLDTTQSHTIRHLFHFRHRKTLGVAWVLILVLDAALIVSNATEPQLRWGCAAIAAVLAYVASVQFLKDSVRRFPKELQAGMVFAFGVSLNAWVEAAADDVMSLVVSVVMTALVFTANCVTIAALECDVDRVQRFDSWVLRSPLAARVLPIALGLHASIVSGLGLAGIIPATIAFCLIASDVLLMSLGRTLSTQTSCGSAGARPGPWVTLADVALVFPAVVFCSVSTVL</sequence>
<feature type="transmembrane region" description="Helical" evidence="1">
    <location>
        <begin position="234"/>
        <end position="256"/>
    </location>
</feature>
<evidence type="ECO:0000313" key="2">
    <source>
        <dbReference type="EMBL" id="QEF97596.1"/>
    </source>
</evidence>
<keyword evidence="1" id="KW-0472">Membrane</keyword>
<accession>A0A5B9MBH5</accession>